<keyword evidence="5" id="KW-0479">Metal-binding</keyword>
<name>A0A2W5PW46_9BACT</name>
<evidence type="ECO:0000256" key="4">
    <source>
        <dbReference type="ARBA" id="ARBA00022695"/>
    </source>
</evidence>
<dbReference type="PANTHER" id="PTHR46173">
    <property type="entry name" value="CCA TRNA NUCLEOTIDYLTRANSFERASE 1, MITOCHONDRIAL"/>
    <property type="match status" value="1"/>
</dbReference>
<dbReference type="AlphaFoldDB" id="A0A2W5PW46"/>
<evidence type="ECO:0000256" key="6">
    <source>
        <dbReference type="ARBA" id="ARBA00022842"/>
    </source>
</evidence>
<dbReference type="Gene3D" id="3.30.460.10">
    <property type="entry name" value="Beta Polymerase, domain 2"/>
    <property type="match status" value="1"/>
</dbReference>
<keyword evidence="6" id="KW-0460">Magnesium</keyword>
<evidence type="ECO:0000259" key="8">
    <source>
        <dbReference type="Pfam" id="PF01743"/>
    </source>
</evidence>
<evidence type="ECO:0000256" key="1">
    <source>
        <dbReference type="ARBA" id="ARBA00001946"/>
    </source>
</evidence>
<comment type="caution">
    <text evidence="9">The sequence shown here is derived from an EMBL/GenBank/DDBJ whole genome shotgun (WGS) entry which is preliminary data.</text>
</comment>
<dbReference type="CDD" id="cd05398">
    <property type="entry name" value="NT_ClassII-CCAase"/>
    <property type="match status" value="1"/>
</dbReference>
<dbReference type="InterPro" id="IPR002646">
    <property type="entry name" value="PolA_pol_head_dom"/>
</dbReference>
<dbReference type="GO" id="GO:0016779">
    <property type="term" value="F:nucleotidyltransferase activity"/>
    <property type="evidence" value="ECO:0007669"/>
    <property type="project" value="UniProtKB-KW"/>
</dbReference>
<gene>
    <name evidence="9" type="ORF">DI551_12400</name>
</gene>
<comment type="similarity">
    <text evidence="7">Belongs to the tRNA nucleotidyltransferase/poly(A) polymerase family.</text>
</comment>
<dbReference type="Gene3D" id="1.10.3090.10">
    <property type="entry name" value="cca-adding enzyme, domain 2"/>
    <property type="match status" value="1"/>
</dbReference>
<dbReference type="GO" id="GO:0000049">
    <property type="term" value="F:tRNA binding"/>
    <property type="evidence" value="ECO:0007669"/>
    <property type="project" value="TreeGrafter"/>
</dbReference>
<accession>A0A2W5PW46</accession>
<reference evidence="9 10" key="1">
    <citation type="submission" date="2017-08" db="EMBL/GenBank/DDBJ databases">
        <title>Infants hospitalized years apart are colonized by the same room-sourced microbial strains.</title>
        <authorList>
            <person name="Brooks B."/>
            <person name="Olm M.R."/>
            <person name="Firek B.A."/>
            <person name="Baker R."/>
            <person name="Thomas B.C."/>
            <person name="Morowitz M.J."/>
            <person name="Banfield J.F."/>
        </authorList>
    </citation>
    <scope>NUCLEOTIDE SEQUENCE [LARGE SCALE GENOMIC DNA]</scope>
    <source>
        <strain evidence="9">S2_005_002_R2_29</strain>
    </source>
</reference>
<evidence type="ECO:0000313" key="9">
    <source>
        <dbReference type="EMBL" id="PZQ43290.1"/>
    </source>
</evidence>
<evidence type="ECO:0000313" key="10">
    <source>
        <dbReference type="Proteomes" id="UP000249417"/>
    </source>
</evidence>
<dbReference type="Pfam" id="PF01743">
    <property type="entry name" value="PolyA_pol"/>
    <property type="match status" value="1"/>
</dbReference>
<dbReference type="GO" id="GO:0008033">
    <property type="term" value="P:tRNA processing"/>
    <property type="evidence" value="ECO:0007669"/>
    <property type="project" value="UniProtKB-KW"/>
</dbReference>
<proteinExistence type="inferred from homology"/>
<dbReference type="InterPro" id="IPR043519">
    <property type="entry name" value="NT_sf"/>
</dbReference>
<comment type="cofactor">
    <cofactor evidence="1">
        <name>Mg(2+)</name>
        <dbReference type="ChEBI" id="CHEBI:18420"/>
    </cofactor>
</comment>
<dbReference type="PANTHER" id="PTHR46173:SF1">
    <property type="entry name" value="CCA TRNA NUCLEOTIDYLTRANSFERASE 1, MITOCHONDRIAL"/>
    <property type="match status" value="1"/>
</dbReference>
<keyword evidence="2 7" id="KW-0808">Transferase</keyword>
<dbReference type="Proteomes" id="UP000249417">
    <property type="component" value="Unassembled WGS sequence"/>
</dbReference>
<organism evidence="9 10">
    <name type="scientific">Micavibrio aeruginosavorus</name>
    <dbReference type="NCBI Taxonomy" id="349221"/>
    <lineage>
        <taxon>Bacteria</taxon>
        <taxon>Pseudomonadati</taxon>
        <taxon>Bdellovibrionota</taxon>
        <taxon>Bdellovibrionia</taxon>
        <taxon>Bdellovibrionales</taxon>
        <taxon>Pseudobdellovibrionaceae</taxon>
        <taxon>Micavibrio</taxon>
    </lineage>
</organism>
<keyword evidence="3" id="KW-0819">tRNA processing</keyword>
<evidence type="ECO:0000256" key="7">
    <source>
        <dbReference type="RuleBase" id="RU003953"/>
    </source>
</evidence>
<dbReference type="GO" id="GO:0046872">
    <property type="term" value="F:metal ion binding"/>
    <property type="evidence" value="ECO:0007669"/>
    <property type="project" value="UniProtKB-KW"/>
</dbReference>
<evidence type="ECO:0000256" key="2">
    <source>
        <dbReference type="ARBA" id="ARBA00022679"/>
    </source>
</evidence>
<evidence type="ECO:0000256" key="5">
    <source>
        <dbReference type="ARBA" id="ARBA00022723"/>
    </source>
</evidence>
<sequence length="246" mass="27940">MLPLKHIDPADWMTDHRSVKIMRVLGGYADEPEALFVGGCVRNLLLGLPVSDLDIATIHPPLQVIEKLKNDGIRFIPTGLEHGTVTAFIDDAKFEITTLRKDIETDGRHAVIAFTDKWEEDAKRRDFTINTLLASPQGMVFDPLERGIDDLEMRLVKFVGNPQERIAEDYLRILRFFRFYAQYGSGAPDKEALGACADNAAKISLLSKERVTQEILKIVSVANCCLLIACHLRCSRRRHRCLRRRR</sequence>
<feature type="domain" description="Poly A polymerase head" evidence="8">
    <location>
        <begin position="36"/>
        <end position="156"/>
    </location>
</feature>
<dbReference type="SUPFAM" id="SSF81891">
    <property type="entry name" value="Poly A polymerase C-terminal region-like"/>
    <property type="match status" value="1"/>
</dbReference>
<keyword evidence="7" id="KW-0694">RNA-binding</keyword>
<dbReference type="SUPFAM" id="SSF81301">
    <property type="entry name" value="Nucleotidyltransferase"/>
    <property type="match status" value="1"/>
</dbReference>
<protein>
    <recommendedName>
        <fullName evidence="8">Poly A polymerase head domain-containing protein</fullName>
    </recommendedName>
</protein>
<evidence type="ECO:0000256" key="3">
    <source>
        <dbReference type="ARBA" id="ARBA00022694"/>
    </source>
</evidence>
<dbReference type="EMBL" id="QFQB01000167">
    <property type="protein sequence ID" value="PZQ43290.1"/>
    <property type="molecule type" value="Genomic_DNA"/>
</dbReference>
<keyword evidence="4" id="KW-0548">Nucleotidyltransferase</keyword>
<dbReference type="InterPro" id="IPR050264">
    <property type="entry name" value="Bact_CCA-adding_enz_type3_sf"/>
</dbReference>